<comment type="caution">
    <text evidence="1">The sequence shown here is derived from an EMBL/GenBank/DDBJ whole genome shotgun (WGS) entry which is preliminary data.</text>
</comment>
<evidence type="ECO:0000313" key="1">
    <source>
        <dbReference type="EMBL" id="MPM83558.1"/>
    </source>
</evidence>
<dbReference type="AlphaFoldDB" id="A0A645D3B4"/>
<reference evidence="1" key="1">
    <citation type="submission" date="2019-08" db="EMBL/GenBank/DDBJ databases">
        <authorList>
            <person name="Kucharzyk K."/>
            <person name="Murdoch R.W."/>
            <person name="Higgins S."/>
            <person name="Loffler F."/>
        </authorList>
    </citation>
    <scope>NUCLEOTIDE SEQUENCE</scope>
</reference>
<sequence>MSGGDARQDALKAASFVGSSGCGTWIVADTGTEFPHTDDALRVCERMNGVYLKLDRLSGDSLAGRIKILTEAGR</sequence>
<protein>
    <submittedName>
        <fullName evidence="1">Uncharacterized protein</fullName>
    </submittedName>
</protein>
<name>A0A645D3B4_9ZZZZ</name>
<dbReference type="EMBL" id="VSSQ01032329">
    <property type="protein sequence ID" value="MPM83558.1"/>
    <property type="molecule type" value="Genomic_DNA"/>
</dbReference>
<gene>
    <name evidence="1" type="ORF">SDC9_130622</name>
</gene>
<proteinExistence type="predicted"/>
<accession>A0A645D3B4</accession>
<organism evidence="1">
    <name type="scientific">bioreactor metagenome</name>
    <dbReference type="NCBI Taxonomy" id="1076179"/>
    <lineage>
        <taxon>unclassified sequences</taxon>
        <taxon>metagenomes</taxon>
        <taxon>ecological metagenomes</taxon>
    </lineage>
</organism>